<proteinExistence type="predicted"/>
<evidence type="ECO:0000256" key="1">
    <source>
        <dbReference type="SAM" id="MobiDB-lite"/>
    </source>
</evidence>
<reference evidence="2 3" key="2">
    <citation type="journal article" date="2015" name="Stand. Genomic Sci.">
        <title>Draft genome sequence of marine-derived Streptomyces sp. TP-A0598, a producer of anti-MRSA antibiotic lydicamycins.</title>
        <authorList>
            <person name="Komaki H."/>
            <person name="Ichikawa N."/>
            <person name="Hosoyama A."/>
            <person name="Fujita N."/>
            <person name="Igarashi Y."/>
        </authorList>
    </citation>
    <scope>NUCLEOTIDE SEQUENCE [LARGE SCALE GENOMIC DNA]</scope>
    <source>
        <strain evidence="2 3">NBRC 110027</strain>
    </source>
</reference>
<feature type="region of interest" description="Disordered" evidence="1">
    <location>
        <begin position="88"/>
        <end position="114"/>
    </location>
</feature>
<comment type="caution">
    <text evidence="2">The sequence shown here is derived from an EMBL/GenBank/DDBJ whole genome shotgun (WGS) entry which is preliminary data.</text>
</comment>
<dbReference type="AlphaFoldDB" id="A0A0P4R5Y6"/>
<evidence type="ECO:0000313" key="2">
    <source>
        <dbReference type="EMBL" id="GAO08270.1"/>
    </source>
</evidence>
<dbReference type="Proteomes" id="UP000048965">
    <property type="component" value="Unassembled WGS sequence"/>
</dbReference>
<protein>
    <submittedName>
        <fullName evidence="2">Ferrous iron transport system protein FeoB</fullName>
    </submittedName>
</protein>
<gene>
    <name evidence="2" type="ORF">TPA0598_03_07310</name>
</gene>
<organism evidence="2 3">
    <name type="scientific">Streptomyces lydicamycinicus</name>
    <dbReference type="NCBI Taxonomy" id="1546107"/>
    <lineage>
        <taxon>Bacteria</taxon>
        <taxon>Bacillati</taxon>
        <taxon>Actinomycetota</taxon>
        <taxon>Actinomycetes</taxon>
        <taxon>Kitasatosporales</taxon>
        <taxon>Streptomycetaceae</taxon>
        <taxon>Streptomyces</taxon>
    </lineage>
</organism>
<name>A0A0P4R5Y6_9ACTN</name>
<evidence type="ECO:0000313" key="3">
    <source>
        <dbReference type="Proteomes" id="UP000048965"/>
    </source>
</evidence>
<reference evidence="3" key="1">
    <citation type="submission" date="2014-09" db="EMBL/GenBank/DDBJ databases">
        <title>Whole genome shotgun sequence of Streptomyces sp. NBRC 110027.</title>
        <authorList>
            <person name="Komaki H."/>
            <person name="Ichikawa N."/>
            <person name="Katano-Makiyama Y."/>
            <person name="Hosoyama A."/>
            <person name="Hashimoto M."/>
            <person name="Uohara A."/>
            <person name="Kitahashi Y."/>
            <person name="Ohji S."/>
            <person name="Kimura A."/>
            <person name="Yamazoe A."/>
            <person name="Igarashi Y."/>
            <person name="Fujita N."/>
        </authorList>
    </citation>
    <scope>NUCLEOTIDE SEQUENCE [LARGE SCALE GENOMIC DNA]</scope>
    <source>
        <strain evidence="3">NBRC 110027</strain>
    </source>
</reference>
<sequence>MVDGPQGLGAKALACVPGLCQGCAAAEEAGGFLSGRIVGEGQCAESAVRVATFGDLSFGAPCEVGGGSERVGEGDGAAEGVVGETGGVAQSIGDASDEAGRDAPGAVVRRTPGR</sequence>
<keyword evidence="3" id="KW-1185">Reference proteome</keyword>
<dbReference type="EMBL" id="BBNO01000003">
    <property type="protein sequence ID" value="GAO08270.1"/>
    <property type="molecule type" value="Genomic_DNA"/>
</dbReference>
<accession>A0A0P4R5Y6</accession>